<evidence type="ECO:0000313" key="2">
    <source>
        <dbReference type="EMBL" id="GAJ29970.1"/>
    </source>
</evidence>
<sequence length="68" mass="7523">MGDIDITIRQYTLLPVSKIGQPGKRRGLDEGLARHLLTGNQPYLKRRDCGPPPGRRETDWGKAPARGA</sequence>
<dbReference type="EMBL" id="BAND01000090">
    <property type="protein sequence ID" value="GAJ29970.1"/>
    <property type="molecule type" value="Genomic_DNA"/>
</dbReference>
<reference evidence="3" key="1">
    <citation type="journal article" date="2014" name="FEMS Microbiol. Lett.">
        <title>Draft Genomic DNA Sequence of the Facultatively Methylotrophic Bacterium Acidomonas methanolica type strain MB58.</title>
        <authorList>
            <person name="Higashiura N."/>
            <person name="Hadano H."/>
            <person name="Hirakawa H."/>
            <person name="Matsutani M."/>
            <person name="Takabe S."/>
            <person name="Matsushita K."/>
            <person name="Azuma Y."/>
        </authorList>
    </citation>
    <scope>NUCLEOTIDE SEQUENCE [LARGE SCALE GENOMIC DNA]</scope>
    <source>
        <strain evidence="3">MB58</strain>
    </source>
</reference>
<feature type="region of interest" description="Disordered" evidence="1">
    <location>
        <begin position="39"/>
        <end position="68"/>
    </location>
</feature>
<proteinExistence type="predicted"/>
<keyword evidence="3" id="KW-1185">Reference proteome</keyword>
<name>A0A023D8B1_ACIMT</name>
<comment type="caution">
    <text evidence="2">The sequence shown here is derived from an EMBL/GenBank/DDBJ whole genome shotgun (WGS) entry which is preliminary data.</text>
</comment>
<feature type="compositionally biased region" description="Basic and acidic residues" evidence="1">
    <location>
        <begin position="45"/>
        <end position="60"/>
    </location>
</feature>
<protein>
    <submittedName>
        <fullName evidence="2">Uncharacterized protein</fullName>
    </submittedName>
</protein>
<accession>A0A023D8B1</accession>
<dbReference type="AlphaFoldDB" id="A0A023D8B1"/>
<organism evidence="2 3">
    <name type="scientific">Acidomonas methanolica NBRC 104435</name>
    <dbReference type="NCBI Taxonomy" id="1231351"/>
    <lineage>
        <taxon>Bacteria</taxon>
        <taxon>Pseudomonadati</taxon>
        <taxon>Pseudomonadota</taxon>
        <taxon>Alphaproteobacteria</taxon>
        <taxon>Acetobacterales</taxon>
        <taxon>Acetobacteraceae</taxon>
        <taxon>Acidomonas</taxon>
    </lineage>
</organism>
<reference evidence="2 3" key="2">
    <citation type="journal article" date="2014" name="FEMS Microbiol. Lett.">
        <title>Draft genomic DNA sequence of the facultatively methylotrophic bacterium Acidomonas methanolica type strain MB58.</title>
        <authorList>
            <person name="Higashiura N."/>
            <person name="Hadano H."/>
            <person name="Hirakawa H."/>
            <person name="Matsutani M."/>
            <person name="Takabe S."/>
            <person name="Matsushita K."/>
            <person name="Azuma Y."/>
        </authorList>
    </citation>
    <scope>NUCLEOTIDE SEQUENCE [LARGE SCALE GENOMIC DNA]</scope>
    <source>
        <strain evidence="2 3">MB58</strain>
    </source>
</reference>
<evidence type="ECO:0000256" key="1">
    <source>
        <dbReference type="SAM" id="MobiDB-lite"/>
    </source>
</evidence>
<gene>
    <name evidence="2" type="ORF">Amme_090_003</name>
</gene>
<evidence type="ECO:0000313" key="3">
    <source>
        <dbReference type="Proteomes" id="UP000019760"/>
    </source>
</evidence>
<dbReference type="Proteomes" id="UP000019760">
    <property type="component" value="Unassembled WGS sequence"/>
</dbReference>